<dbReference type="SUPFAM" id="SSF56059">
    <property type="entry name" value="Glutathione synthetase ATP-binding domain-like"/>
    <property type="match status" value="1"/>
</dbReference>
<keyword evidence="1" id="KW-0067">ATP-binding</keyword>
<keyword evidence="1" id="KW-0547">Nucleotide-binding</keyword>
<dbReference type="InterPro" id="IPR041356">
    <property type="entry name" value="PGM1_C"/>
</dbReference>
<dbReference type="AlphaFoldDB" id="A0A8J6NNT1"/>
<proteinExistence type="predicted"/>
<dbReference type="GO" id="GO:0046872">
    <property type="term" value="F:metal ion binding"/>
    <property type="evidence" value="ECO:0007669"/>
    <property type="project" value="InterPro"/>
</dbReference>
<name>A0A8J6NNT1_9CHLR</name>
<dbReference type="EMBL" id="JACNJN010000179">
    <property type="protein sequence ID" value="MBC8336640.1"/>
    <property type="molecule type" value="Genomic_DNA"/>
</dbReference>
<dbReference type="PANTHER" id="PTHR14465">
    <property type="entry name" value="IQ DOMAIN-CONTAINING PROTEIN H"/>
    <property type="match status" value="1"/>
</dbReference>
<dbReference type="Pfam" id="PF18105">
    <property type="entry name" value="PGM1_C"/>
    <property type="match status" value="1"/>
</dbReference>
<dbReference type="InterPro" id="IPR038752">
    <property type="entry name" value="IQCH"/>
</dbReference>
<dbReference type="Proteomes" id="UP000614469">
    <property type="component" value="Unassembled WGS sequence"/>
</dbReference>
<evidence type="ECO:0000313" key="3">
    <source>
        <dbReference type="EMBL" id="MBC8336640.1"/>
    </source>
</evidence>
<reference evidence="3 4" key="1">
    <citation type="submission" date="2020-08" db="EMBL/GenBank/DDBJ databases">
        <title>Bridging the membrane lipid divide: bacteria of the FCB group superphylum have the potential to synthesize archaeal ether lipids.</title>
        <authorList>
            <person name="Villanueva L."/>
            <person name="Von Meijenfeldt F.A.B."/>
            <person name="Westbye A.B."/>
            <person name="Yadav S."/>
            <person name="Hopmans E.C."/>
            <person name="Dutilh B.E."/>
            <person name="Sinninghe Damste J.S."/>
        </authorList>
    </citation>
    <scope>NUCLEOTIDE SEQUENCE [LARGE SCALE GENOMIC DNA]</scope>
    <source>
        <strain evidence="3">NIOZ-UU36</strain>
    </source>
</reference>
<feature type="domain" description="ATP-grasp" evidence="2">
    <location>
        <begin position="193"/>
        <end position="426"/>
    </location>
</feature>
<sequence length="512" mass="57805">MPAEYEKKEQSALYKKFDLLQKKLIPLWEQIGRSDPGGAFIEDENTMVVLPSMTVDLKLDFASQQAYEERMLFMLFLLRQPHVRIIYLTSAPIQQDIIDYYLDILPSVSIASARRRLTLISPQDLSDRPLVTKLLERPKLIEQIRKEIPNLDMAHLVPFLTTDLERDFAVQLGIPMYAADPRFFAFGTKSGCRQIFAEEGIQHPQGAENIFSKDDLVKAISQMRTEKPEISKVIVKHNDGVSGYGNATLDLSGLPKPEAADVKNALGERLKELQYELADVNYDWYMEQLSTKGGIVEELIDGDSMFSPSVQLRVTPLGEVELLSTHDQILGGPSGQIYMGARFPANPEYGPMITREAVKIGKRFAKEGVVGRFALDFIVVRSRWRWEQYAIEVNLRKGGTTHPYLTLLFLTGGKFDPDTGIYQTLQGQAKYYVATDALKSKAYKKLTPQKLFDIVSNHRLHFDHTSHTGIVLHMISCVSSLGKLGLTAIGNSPEQAQEIYEKFIEVLDEEVN</sequence>
<organism evidence="3 4">
    <name type="scientific">Candidatus Desulfolinea nitratireducens</name>
    <dbReference type="NCBI Taxonomy" id="2841698"/>
    <lineage>
        <taxon>Bacteria</taxon>
        <taxon>Bacillati</taxon>
        <taxon>Chloroflexota</taxon>
        <taxon>Anaerolineae</taxon>
        <taxon>Anaerolineales</taxon>
        <taxon>Anaerolineales incertae sedis</taxon>
        <taxon>Candidatus Desulfolinea</taxon>
    </lineage>
</organism>
<dbReference type="InterPro" id="IPR011761">
    <property type="entry name" value="ATP-grasp"/>
</dbReference>
<protein>
    <recommendedName>
        <fullName evidence="2">ATP-grasp domain-containing protein</fullName>
    </recommendedName>
</protein>
<gene>
    <name evidence="3" type="ORF">H8E29_15365</name>
</gene>
<evidence type="ECO:0000256" key="1">
    <source>
        <dbReference type="PROSITE-ProRule" id="PRU00409"/>
    </source>
</evidence>
<dbReference type="GO" id="GO:0005524">
    <property type="term" value="F:ATP binding"/>
    <property type="evidence" value="ECO:0007669"/>
    <property type="project" value="UniProtKB-UniRule"/>
</dbReference>
<dbReference type="PANTHER" id="PTHR14465:SF0">
    <property type="entry name" value="IQ DOMAIN-CONTAINING PROTEIN H"/>
    <property type="match status" value="1"/>
</dbReference>
<comment type="caution">
    <text evidence="3">The sequence shown here is derived from an EMBL/GenBank/DDBJ whole genome shotgun (WGS) entry which is preliminary data.</text>
</comment>
<evidence type="ECO:0000259" key="2">
    <source>
        <dbReference type="PROSITE" id="PS50975"/>
    </source>
</evidence>
<accession>A0A8J6NNT1</accession>
<evidence type="ECO:0000313" key="4">
    <source>
        <dbReference type="Proteomes" id="UP000614469"/>
    </source>
</evidence>
<dbReference type="PROSITE" id="PS50975">
    <property type="entry name" value="ATP_GRASP"/>
    <property type="match status" value="1"/>
</dbReference>
<dbReference type="Pfam" id="PF24923">
    <property type="entry name" value="ATP-grasp_IQCH"/>
    <property type="match status" value="2"/>
</dbReference>
<dbReference type="InterPro" id="IPR056855">
    <property type="entry name" value="ATP-grasp_IQCH"/>
</dbReference>